<dbReference type="HOGENOM" id="CLU_540439_0_0_10"/>
<evidence type="ECO:0000256" key="2">
    <source>
        <dbReference type="ARBA" id="ARBA00006011"/>
    </source>
</evidence>
<name>B7BGJ5_9BACT</name>
<dbReference type="Proteomes" id="UP000005510">
    <property type="component" value="Unassembled WGS sequence"/>
</dbReference>
<evidence type="ECO:0000259" key="5">
    <source>
        <dbReference type="Pfam" id="PF06321"/>
    </source>
</evidence>
<reference evidence="6 7" key="2">
    <citation type="submission" date="2008-10" db="EMBL/GenBank/DDBJ databases">
        <authorList>
            <person name="Fulton L."/>
            <person name="Clifton S."/>
            <person name="Fulton B."/>
            <person name="Xu J."/>
            <person name="Minx P."/>
            <person name="Pepin K.H."/>
            <person name="Johnson M."/>
            <person name="Bhonagiri V."/>
            <person name="Nash W.E."/>
            <person name="Mardis E.R."/>
            <person name="Wilson R.K."/>
        </authorList>
    </citation>
    <scope>NUCLEOTIDE SEQUENCE [LARGE SCALE GENOMIC DNA]</scope>
    <source>
        <strain evidence="6 7">DSM 18315</strain>
    </source>
</reference>
<proteinExistence type="inferred from homology"/>
<dbReference type="EMBL" id="ABYH01000413">
    <property type="protein sequence ID" value="EEC94471.1"/>
    <property type="molecule type" value="Genomic_DNA"/>
</dbReference>
<comment type="caution">
    <text evidence="6">The sequence shown here is derived from an EMBL/GenBank/DDBJ whole genome shotgun (WGS) entry which is preliminary data.</text>
</comment>
<sequence>MASCSKDDDGISGPQEVDAYLSFASTTDVMTKASIDGGTDAGTDKEAKIQSLTAYVFDESGKYVISKHVSLPDGTTESSGEDFDAKDGSITTIKAIHVKVAKPTGSATISATKFQVLLLANMNELAPADLDALKNEKTAAITTFNEIGKSYLPMHSDVLTVTGLTPVKEETDGTKTHHLNWYKDNSSCVVSDTPTDGTHVTIVPDGVGKVTMTRSISRVQFTSLKSNFTAQYAGVTFKIDSIYLANVRNNATVMGEENTEADYFRGGPVEFAVIQGLIDPEATVDASFAKRYETSLVLPNESGELNATALGFDKYINANQPEYAERGYLTRLLITGTLMDGDRELGKKYFHIPLKLVDDAGNVASNRFFKISATITGEGSPNPDEILENACINFNIEVADWKVVNQTEEDTN</sequence>
<dbReference type="STRING" id="537006.PRABACTJOHN_04193"/>
<keyword evidence="4" id="KW-0281">Fimbrium</keyword>
<dbReference type="Gene3D" id="2.60.40.3690">
    <property type="match status" value="1"/>
</dbReference>
<gene>
    <name evidence="6" type="ORF">PRABACTJOHN_04193</name>
</gene>
<dbReference type="Gene3D" id="2.60.40.2580">
    <property type="match status" value="1"/>
</dbReference>
<dbReference type="AlphaFoldDB" id="B7BGJ5"/>
<dbReference type="InterPro" id="IPR029141">
    <property type="entry name" value="FimA_N"/>
</dbReference>
<dbReference type="GO" id="GO:0009289">
    <property type="term" value="C:pilus"/>
    <property type="evidence" value="ECO:0007669"/>
    <property type="project" value="UniProtKB-SubCell"/>
</dbReference>
<evidence type="ECO:0000313" key="7">
    <source>
        <dbReference type="Proteomes" id="UP000005510"/>
    </source>
</evidence>
<keyword evidence="3" id="KW-0732">Signal</keyword>
<accession>B7BGJ5</accession>
<evidence type="ECO:0000313" key="6">
    <source>
        <dbReference type="EMBL" id="EEC94471.1"/>
    </source>
</evidence>
<reference evidence="6 7" key="1">
    <citation type="submission" date="2008-10" db="EMBL/GenBank/DDBJ databases">
        <title>Draft genome sequence of Parabacteroides johnsonii (DSM 18315).</title>
        <authorList>
            <person name="Sudarsanam P."/>
            <person name="Ley R."/>
            <person name="Guruge J."/>
            <person name="Turnbaugh P.J."/>
            <person name="Mahowald M."/>
            <person name="Liep D."/>
            <person name="Gordon J."/>
        </authorList>
    </citation>
    <scope>NUCLEOTIDE SEQUENCE [LARGE SCALE GENOMIC DNA]</scope>
    <source>
        <strain evidence="6 7">DSM 18315</strain>
    </source>
</reference>
<comment type="subcellular location">
    <subcellularLocation>
        <location evidence="1">Fimbrium</location>
    </subcellularLocation>
</comment>
<evidence type="ECO:0000256" key="1">
    <source>
        <dbReference type="ARBA" id="ARBA00004561"/>
    </source>
</evidence>
<organism evidence="6 7">
    <name type="scientific">Parabacteroides johnsonii DSM 18315</name>
    <dbReference type="NCBI Taxonomy" id="537006"/>
    <lineage>
        <taxon>Bacteria</taxon>
        <taxon>Pseudomonadati</taxon>
        <taxon>Bacteroidota</taxon>
        <taxon>Bacteroidia</taxon>
        <taxon>Bacteroidales</taxon>
        <taxon>Tannerellaceae</taxon>
        <taxon>Parabacteroides</taxon>
    </lineage>
</organism>
<evidence type="ECO:0000256" key="4">
    <source>
        <dbReference type="ARBA" id="ARBA00023263"/>
    </source>
</evidence>
<feature type="domain" description="Major fimbrial subunit protein N-terminal" evidence="5">
    <location>
        <begin position="19"/>
        <end position="214"/>
    </location>
</feature>
<evidence type="ECO:0000256" key="3">
    <source>
        <dbReference type="ARBA" id="ARBA00022729"/>
    </source>
</evidence>
<protein>
    <recommendedName>
        <fullName evidence="5">Major fimbrial subunit protein N-terminal domain-containing protein</fullName>
    </recommendedName>
</protein>
<comment type="similarity">
    <text evidence="2">Belongs to the bacteroidetes fimbrillin superfamily. FimA/Mfa1 family.</text>
</comment>
<dbReference type="Pfam" id="PF06321">
    <property type="entry name" value="P_gingi_FimA"/>
    <property type="match status" value="1"/>
</dbReference>